<feature type="domain" description="4-vinyl reductase 4VR" evidence="2">
    <location>
        <begin position="131"/>
        <end position="193"/>
    </location>
</feature>
<dbReference type="Gene3D" id="3.30.1380.20">
    <property type="entry name" value="Trafficking protein particle complex subunit 3"/>
    <property type="match status" value="1"/>
</dbReference>
<evidence type="ECO:0000313" key="4">
    <source>
        <dbReference type="Proteomes" id="UP000625316"/>
    </source>
</evidence>
<evidence type="ECO:0000313" key="3">
    <source>
        <dbReference type="EMBL" id="MBE9029993.1"/>
    </source>
</evidence>
<evidence type="ECO:0000256" key="1">
    <source>
        <dbReference type="SAM" id="MobiDB-lite"/>
    </source>
</evidence>
<dbReference type="PANTHER" id="PTHR35090">
    <property type="entry name" value="DNA-DIRECTED RNA POLYMERASE SUBUNIT I"/>
    <property type="match status" value="1"/>
</dbReference>
<feature type="region of interest" description="Disordered" evidence="1">
    <location>
        <begin position="219"/>
        <end position="239"/>
    </location>
</feature>
<accession>A0A928VLM6</accession>
<dbReference type="AlphaFoldDB" id="A0A928VLM6"/>
<reference evidence="3" key="1">
    <citation type="submission" date="2020-10" db="EMBL/GenBank/DDBJ databases">
        <authorList>
            <person name="Castelo-Branco R."/>
            <person name="Eusebio N."/>
            <person name="Adriana R."/>
            <person name="Vieira A."/>
            <person name="Brugerolle De Fraissinette N."/>
            <person name="Rezende De Castro R."/>
            <person name="Schneider M.P."/>
            <person name="Vasconcelos V."/>
            <person name="Leao P.N."/>
        </authorList>
    </citation>
    <scope>NUCLEOTIDE SEQUENCE</scope>
    <source>
        <strain evidence="3">LEGE 11480</strain>
    </source>
</reference>
<dbReference type="RefSeq" id="WP_264324819.1">
    <property type="nucleotide sequence ID" value="NZ_JADEXQ010000026.1"/>
</dbReference>
<protein>
    <submittedName>
        <fullName evidence="3">4-vinyl reductase</fullName>
    </submittedName>
</protein>
<dbReference type="EMBL" id="JADEXQ010000026">
    <property type="protein sequence ID" value="MBE9029993.1"/>
    <property type="molecule type" value="Genomic_DNA"/>
</dbReference>
<dbReference type="SUPFAM" id="SSF111126">
    <property type="entry name" value="Ligand-binding domain in the NO signalling and Golgi transport"/>
    <property type="match status" value="1"/>
</dbReference>
<name>A0A928VLM6_9CYAN</name>
<sequence>MASVADLLKNKPQLPGNFFAYDAYVQADIELGMMKNRQGARLLALPESLVNVLYSGLEYELGGAAGFVLFQCGYQWGKTFYRRFVTEVSEYYGQPVAEMPTLEFVQCLQQCWQTCGWGRIELSFDHHDQGFLVVTVQNSAFTQGRENNNRPQCEIESGLLSAFFSQLTGQPLHSVQTACESLGAPENWFVLGLADRLKPAEAWLEEGQDHATIMQRLLTQSPSGSVPSSTESPTTTTVS</sequence>
<comment type="caution">
    <text evidence="3">The sequence shown here is derived from an EMBL/GenBank/DDBJ whole genome shotgun (WGS) entry which is preliminary data.</text>
</comment>
<organism evidence="3 4">
    <name type="scientific">Romeriopsis navalis LEGE 11480</name>
    <dbReference type="NCBI Taxonomy" id="2777977"/>
    <lineage>
        <taxon>Bacteria</taxon>
        <taxon>Bacillati</taxon>
        <taxon>Cyanobacteriota</taxon>
        <taxon>Cyanophyceae</taxon>
        <taxon>Leptolyngbyales</taxon>
        <taxon>Leptolyngbyaceae</taxon>
        <taxon>Romeriopsis</taxon>
        <taxon>Romeriopsis navalis</taxon>
    </lineage>
</organism>
<dbReference type="Proteomes" id="UP000625316">
    <property type="component" value="Unassembled WGS sequence"/>
</dbReference>
<evidence type="ECO:0000259" key="2">
    <source>
        <dbReference type="SMART" id="SM00989"/>
    </source>
</evidence>
<dbReference type="Pfam" id="PF02830">
    <property type="entry name" value="V4R"/>
    <property type="match status" value="1"/>
</dbReference>
<proteinExistence type="predicted"/>
<dbReference type="SMART" id="SM00989">
    <property type="entry name" value="V4R"/>
    <property type="match status" value="1"/>
</dbReference>
<dbReference type="PANTHER" id="PTHR35090:SF1">
    <property type="entry name" value="SLR0144 PROTEIN"/>
    <property type="match status" value="1"/>
</dbReference>
<keyword evidence="4" id="KW-1185">Reference proteome</keyword>
<gene>
    <name evidence="3" type="ORF">IQ266_09665</name>
</gene>
<dbReference type="InterPro" id="IPR024096">
    <property type="entry name" value="NO_sig/Golgi_transp_ligand-bd"/>
</dbReference>
<dbReference type="InterPro" id="IPR004096">
    <property type="entry name" value="V4R"/>
</dbReference>